<evidence type="ECO:0000256" key="4">
    <source>
        <dbReference type="ARBA" id="ARBA00016244"/>
    </source>
</evidence>
<dbReference type="NCBIfam" id="TIGR02492">
    <property type="entry name" value="flgK_ends"/>
    <property type="match status" value="1"/>
</dbReference>
<dbReference type="PANTHER" id="PTHR30033:SF1">
    <property type="entry name" value="FLAGELLAR HOOK-ASSOCIATED PROTEIN 1"/>
    <property type="match status" value="1"/>
</dbReference>
<dbReference type="InterPro" id="IPR002371">
    <property type="entry name" value="FlgK"/>
</dbReference>
<evidence type="ECO:0000259" key="8">
    <source>
        <dbReference type="Pfam" id="PF00460"/>
    </source>
</evidence>
<dbReference type="InterPro" id="IPR001444">
    <property type="entry name" value="Flag_bb_rod_N"/>
</dbReference>
<gene>
    <name evidence="7 11" type="primary">flgK</name>
    <name evidence="11" type="ORF">GCM10022288_07850</name>
</gene>
<dbReference type="InterPro" id="IPR053927">
    <property type="entry name" value="FlgK_helical"/>
</dbReference>
<organism evidence="11 12">
    <name type="scientific">Gryllotalpicola kribbensis</name>
    <dbReference type="NCBI Taxonomy" id="993084"/>
    <lineage>
        <taxon>Bacteria</taxon>
        <taxon>Bacillati</taxon>
        <taxon>Actinomycetota</taxon>
        <taxon>Actinomycetes</taxon>
        <taxon>Micrococcales</taxon>
        <taxon>Microbacteriaceae</taxon>
        <taxon>Gryllotalpicola</taxon>
    </lineage>
</organism>
<protein>
    <recommendedName>
        <fullName evidence="4 7">Flagellar hook-associated protein 1</fullName>
        <shortName evidence="7">HAP1</shortName>
    </recommendedName>
</protein>
<dbReference type="Proteomes" id="UP001500213">
    <property type="component" value="Unassembled WGS sequence"/>
</dbReference>
<dbReference type="EMBL" id="BAABBX010000005">
    <property type="protein sequence ID" value="GAA4185600.1"/>
    <property type="molecule type" value="Genomic_DNA"/>
</dbReference>
<evidence type="ECO:0000313" key="12">
    <source>
        <dbReference type="Proteomes" id="UP001500213"/>
    </source>
</evidence>
<feature type="domain" description="Flagellar hook-associated protein FlgK helical" evidence="10">
    <location>
        <begin position="100"/>
        <end position="341"/>
    </location>
</feature>
<keyword evidence="11" id="KW-0282">Flagellum</keyword>
<keyword evidence="11" id="KW-0969">Cilium</keyword>
<reference evidence="12" key="1">
    <citation type="journal article" date="2019" name="Int. J. Syst. Evol. Microbiol.">
        <title>The Global Catalogue of Microorganisms (GCM) 10K type strain sequencing project: providing services to taxonomists for standard genome sequencing and annotation.</title>
        <authorList>
            <consortium name="The Broad Institute Genomics Platform"/>
            <consortium name="The Broad Institute Genome Sequencing Center for Infectious Disease"/>
            <person name="Wu L."/>
            <person name="Ma J."/>
        </authorList>
    </citation>
    <scope>NUCLEOTIDE SEQUENCE [LARGE SCALE GENOMIC DNA]</scope>
    <source>
        <strain evidence="12">JCM 17593</strain>
    </source>
</reference>
<evidence type="ECO:0000259" key="10">
    <source>
        <dbReference type="Pfam" id="PF22638"/>
    </source>
</evidence>
<evidence type="ECO:0000256" key="6">
    <source>
        <dbReference type="ARBA" id="ARBA00023143"/>
    </source>
</evidence>
<comment type="similarity">
    <text evidence="3 7">Belongs to the flagella basal body rod proteins family.</text>
</comment>
<keyword evidence="12" id="KW-1185">Reference proteome</keyword>
<feature type="domain" description="Flagellar basal-body/hook protein C-terminal" evidence="9">
    <location>
        <begin position="430"/>
        <end position="468"/>
    </location>
</feature>
<dbReference type="PANTHER" id="PTHR30033">
    <property type="entry name" value="FLAGELLAR HOOK-ASSOCIATED PROTEIN 1"/>
    <property type="match status" value="1"/>
</dbReference>
<evidence type="ECO:0000256" key="1">
    <source>
        <dbReference type="ARBA" id="ARBA00004365"/>
    </source>
</evidence>
<comment type="subcellular location">
    <subcellularLocation>
        <location evidence="1 7">Bacterial flagellum</location>
    </subcellularLocation>
    <subcellularLocation>
        <location evidence="2 7">Secreted</location>
    </subcellularLocation>
</comment>
<dbReference type="Pfam" id="PF00460">
    <property type="entry name" value="Flg_bb_rod"/>
    <property type="match status" value="1"/>
</dbReference>
<evidence type="ECO:0000256" key="2">
    <source>
        <dbReference type="ARBA" id="ARBA00004613"/>
    </source>
</evidence>
<dbReference type="RefSeq" id="WP_344774026.1">
    <property type="nucleotide sequence ID" value="NZ_BAABBX010000005.1"/>
</dbReference>
<dbReference type="SUPFAM" id="SSF64518">
    <property type="entry name" value="Phase 1 flagellin"/>
    <property type="match status" value="1"/>
</dbReference>
<dbReference type="PRINTS" id="PR01005">
    <property type="entry name" value="FLGHOOKAP1"/>
</dbReference>
<keyword evidence="6 7" id="KW-0975">Bacterial flagellum</keyword>
<dbReference type="Pfam" id="PF22638">
    <property type="entry name" value="FlgK_D1"/>
    <property type="match status" value="1"/>
</dbReference>
<proteinExistence type="inferred from homology"/>
<name>A0ABP8AKL5_9MICO</name>
<evidence type="ECO:0000256" key="7">
    <source>
        <dbReference type="RuleBase" id="RU362065"/>
    </source>
</evidence>
<keyword evidence="5 7" id="KW-0964">Secreted</keyword>
<keyword evidence="11" id="KW-0966">Cell projection</keyword>
<evidence type="ECO:0000256" key="3">
    <source>
        <dbReference type="ARBA" id="ARBA00009677"/>
    </source>
</evidence>
<comment type="caution">
    <text evidence="11">The sequence shown here is derived from an EMBL/GenBank/DDBJ whole genome shotgun (WGS) entry which is preliminary data.</text>
</comment>
<dbReference type="InterPro" id="IPR010930">
    <property type="entry name" value="Flg_bb/hook_C_dom"/>
</dbReference>
<evidence type="ECO:0000259" key="9">
    <source>
        <dbReference type="Pfam" id="PF06429"/>
    </source>
</evidence>
<evidence type="ECO:0000313" key="11">
    <source>
        <dbReference type="EMBL" id="GAA4185600.1"/>
    </source>
</evidence>
<feature type="domain" description="Flagellar basal body rod protein N-terminal" evidence="8">
    <location>
        <begin position="8"/>
        <end position="38"/>
    </location>
</feature>
<evidence type="ECO:0000256" key="5">
    <source>
        <dbReference type="ARBA" id="ARBA00022525"/>
    </source>
</evidence>
<accession>A0ABP8AKL5</accession>
<sequence length="476" mass="47653">MASTFSGIETAYSGLTAARDAMNVTGQNITNAGTPGYTRQRLQQSAAIPATETHFASPLAQPGQGVVVSGIQRLTDELTNARLRTAQGQQGFTGMRADGLQTLEDGLNEPSDTGLAAQLQDFWSSWQDLANNPGEPSAGAAVLSDAQSVVSQLASGYRQVATQWSGLRTQLSSLADQVNQAADGIAALNGRIQQATAAGASANELIDQRDQLAATVAQLVGGTATTQADGTVAVFVAGNLLVSGQTANHVQLAGATGLEGAAADPVRLEWQAHPGQAIAVDGGQLAAGISLLAPVAADGSGGALAQTAEAYNQVATALATQVNAVHEGAVTADGRTGLDFFAVAAGGPAALGLTVVAATPADIAAAAPGAGSLDGSIADRISQLGAAAGSPDALWAGLVGRVGSASQSAQQQEAVAQASLTSATKAQQSISSVDTDQENLDLITEQSAYQSAARVLTSVDQLLDTLINHTGIVGIS</sequence>
<dbReference type="Pfam" id="PF06429">
    <property type="entry name" value="Flg_bbr_C"/>
    <property type="match status" value="1"/>
</dbReference>